<accession>A0A085M1B1</accession>
<keyword evidence="4" id="KW-1185">Reference proteome</keyword>
<evidence type="ECO:0000313" key="2">
    <source>
        <dbReference type="EMBL" id="KFD51007.1"/>
    </source>
</evidence>
<evidence type="ECO:0000313" key="4">
    <source>
        <dbReference type="Proteomes" id="UP000030764"/>
    </source>
</evidence>
<dbReference type="EMBL" id="KL363244">
    <property type="protein sequence ID" value="KFD51007.1"/>
    <property type="molecule type" value="Genomic_DNA"/>
</dbReference>
<reference evidence="2 4" key="1">
    <citation type="journal article" date="2014" name="Nat. Genet.">
        <title>Genome and transcriptome of the porcine whipworm Trichuris suis.</title>
        <authorList>
            <person name="Jex A.R."/>
            <person name="Nejsum P."/>
            <person name="Schwarz E.M."/>
            <person name="Hu L."/>
            <person name="Young N.D."/>
            <person name="Hall R.S."/>
            <person name="Korhonen P.K."/>
            <person name="Liao S."/>
            <person name="Thamsborg S."/>
            <person name="Xia J."/>
            <person name="Xu P."/>
            <person name="Wang S."/>
            <person name="Scheerlinck J.P."/>
            <person name="Hofmann A."/>
            <person name="Sternberg P.W."/>
            <person name="Wang J."/>
            <person name="Gasser R.B."/>
        </authorList>
    </citation>
    <scope>NUCLEOTIDE SEQUENCE [LARGE SCALE GENOMIC DNA]</scope>
    <source>
        <strain evidence="3">DCEP-RM93F</strain>
        <strain evidence="2">DCEP-RM93M</strain>
    </source>
</reference>
<sequence length="64" mass="7501">VQIRGRQACQEVVSKSQRRRGQFRTRAASAWWHHFCIRTKRPLQNDQHQKKFAEAAPSKIAQSV</sequence>
<gene>
    <name evidence="2" type="ORF">M513_08048</name>
    <name evidence="3" type="ORF">M514_08048</name>
</gene>
<feature type="non-terminal residue" evidence="2">
    <location>
        <position position="1"/>
    </location>
</feature>
<evidence type="ECO:0000256" key="1">
    <source>
        <dbReference type="SAM" id="MobiDB-lite"/>
    </source>
</evidence>
<dbReference type="EMBL" id="KL367474">
    <property type="protein sequence ID" value="KFD73219.1"/>
    <property type="molecule type" value="Genomic_DNA"/>
</dbReference>
<feature type="non-terminal residue" evidence="2">
    <location>
        <position position="64"/>
    </location>
</feature>
<organism evidence="2 4">
    <name type="scientific">Trichuris suis</name>
    <name type="common">pig whipworm</name>
    <dbReference type="NCBI Taxonomy" id="68888"/>
    <lineage>
        <taxon>Eukaryota</taxon>
        <taxon>Metazoa</taxon>
        <taxon>Ecdysozoa</taxon>
        <taxon>Nematoda</taxon>
        <taxon>Enoplea</taxon>
        <taxon>Dorylaimia</taxon>
        <taxon>Trichinellida</taxon>
        <taxon>Trichuridae</taxon>
        <taxon>Trichuris</taxon>
    </lineage>
</organism>
<dbReference type="Proteomes" id="UP000030764">
    <property type="component" value="Unassembled WGS sequence"/>
</dbReference>
<dbReference type="AlphaFoldDB" id="A0A085M1B1"/>
<feature type="region of interest" description="Disordered" evidence="1">
    <location>
        <begin position="43"/>
        <end position="64"/>
    </location>
</feature>
<evidence type="ECO:0000313" key="3">
    <source>
        <dbReference type="EMBL" id="KFD73219.1"/>
    </source>
</evidence>
<name>A0A085M1B1_9BILA</name>
<protein>
    <submittedName>
        <fullName evidence="2">Uncharacterized protein</fullName>
    </submittedName>
</protein>
<dbReference type="Proteomes" id="UP000030758">
    <property type="component" value="Unassembled WGS sequence"/>
</dbReference>
<proteinExistence type="predicted"/>